<dbReference type="PANTHER" id="PTHR24020">
    <property type="entry name" value="COLLAGEN ALPHA"/>
    <property type="match status" value="1"/>
</dbReference>
<feature type="compositionally biased region" description="Basic and acidic residues" evidence="13">
    <location>
        <begin position="2649"/>
        <end position="2661"/>
    </location>
</feature>
<evidence type="ECO:0000256" key="11">
    <source>
        <dbReference type="ARBA" id="ARBA00043858"/>
    </source>
</evidence>
<dbReference type="FunFam" id="3.40.50.410:FF:000003">
    <property type="entry name" value="Collagen type VI alpha 3 chain"/>
    <property type="match status" value="1"/>
</dbReference>
<feature type="domain" description="VWFA" evidence="15">
    <location>
        <begin position="1026"/>
        <end position="1199"/>
    </location>
</feature>
<evidence type="ECO:0000256" key="2">
    <source>
        <dbReference type="ARBA" id="ARBA00022525"/>
    </source>
</evidence>
<dbReference type="FunFam" id="3.40.50.410:FF:000118">
    <property type="entry name" value="Collagen type VI alpha 6 chain"/>
    <property type="match status" value="1"/>
</dbReference>
<dbReference type="CDD" id="cd01472">
    <property type="entry name" value="vWA_collagen"/>
    <property type="match status" value="2"/>
</dbReference>
<dbReference type="RefSeq" id="XP_033785924.1">
    <property type="nucleotide sequence ID" value="XM_033930033.1"/>
</dbReference>
<dbReference type="PROSITE" id="PS50234">
    <property type="entry name" value="VWFA"/>
    <property type="match status" value="10"/>
</dbReference>
<feature type="domain" description="VWFA" evidence="15">
    <location>
        <begin position="236"/>
        <end position="414"/>
    </location>
</feature>
<keyword evidence="10" id="KW-0379">Hydroxylation</keyword>
<dbReference type="FunFam" id="3.40.50.410:FF:000016">
    <property type="entry name" value="Collagen type VI alpha 3 chain"/>
    <property type="match status" value="1"/>
</dbReference>
<dbReference type="InterPro" id="IPR008160">
    <property type="entry name" value="Collagen"/>
</dbReference>
<dbReference type="PANTHER" id="PTHR24020:SF86">
    <property type="entry name" value="COLLAGEN, TYPE VI, ALPHA 4"/>
    <property type="match status" value="1"/>
</dbReference>
<feature type="domain" description="VWFA" evidence="15">
    <location>
        <begin position="1213"/>
        <end position="1386"/>
    </location>
</feature>
<sequence length="2723" mass="298915">MDIWKAFLFVLCAVTWCSTDSQTTVCREAAAADLVFLVDGSWSIGTENFKMIQQFLYTLVSGFDVDKEKIRIGLIQYSDTPRTEFFLNTYSSKEDVLKSVQALHYKGGGTRTGLGLQYMLENHFTEGAGSRAKEGVPQLAVVITDGQTQDNFLQAAAMVKQAGITIYAVGIKDAVLSELIEIASEPVDKHVYNVSDFTALEGISQSMIQVLCTTVEEAVRHINQVSQVCRNATVADIVFLVDSSSSTEEQDFELVKSFLYTVVASLNIGRDAVQVGVAQFSTKSSQKFLLNQYSRKNEILEEIEKLTYNEGDTYAGSALDFVRTTYFTELAGSRAKKNVLQVVIFITDGKSEDEVEEPARQLKAMGISVYTIGIGFYSIDELHKIASKPIEKFVFTLEDFSDLKDISSLLLETVCSSVETQIQAYTRRYADIVFLVDTSTNMGASAFQQVKNFLSKIIQQLDIGIDKYRIGLAKYSATLTTEFLLDTYHTKEQVLNHIRKHFKSEGGSLMTGNALKQLHLTFFSADARGSRLTQGTPQFAVVITSGKSEDSVKRVARELKTTGVTAIAVGVQKSDKNELDIIATPPFAFQLMGPQSINQRSKEILEVFQAPIQQQFAIPAKPPAVCSSASVADIVFLIDESSSIGVNNFQLTRIFLHKVISALDIGKRKVRVGLVLYSDESRLEFALNAFYEKYEILDYITKLPYRGGRANTGAAINFLRQKVFTRKRGSRARNGVQQIAVVLTNGQSMDDFALPAAKLRRAGVEVFAVGFQNATKNELKMIASHPSRKHVSNVESFLQLSNLELKIKKRLCHEILANAFVEPIMLRTLELGCVNTEEADIYFLIDGSGSIYPEDFLDMKAFMDEMIKVFQIGANKVRFGVVQYSNRPQIEFTIGEYNTEKNVRLAIKRIDQLGGGTNTGEALRSMKILFAKAASDRTSTVPQSLVVITDGESQDQVAEPAAELREEGITIYAIGIKNAVEKELKEIAGSEDKMFFVDNFDSLKLIKNELVRDICSPEACKNMKADIMFLVDSSGSIHPDDFEKMKQFMDLLIKKTDIGANSVQIGVIQFSSQPQEEFPLNRYHRKADIHNAIDNIRQMQEGTLTGEALRFASSYFDPAKGGRPNTQQYLIVITDGEAQDEVAQPAQALRNKGITTFAIGILQANYTQLVEIAGLKEKVFFEETFDSLSFLDNELLFEICNPTDPCKRTEEADIIFLVDGSISINPEQFLIMQRFMEAVVNDSVVGRDNVQFGAVVYSTRAEQQFLLNNYSTKAEVRQAIFNLKRVKGLTYTATALIYTQQRFGPDYGGRPNVTKILVLITDGATSRDDKPKLPSAAQSLRKEGVIVYAVGVGEANKEELKLIAGQPDRCFFVQNYTGLENLQQNITSNICNESKPVCAHDRVDIVFLIDGSESIRADYFNTMKTFMKVIVESFSIAANKIQIGVAQFSAEPQKEFYLNEFNSNTVIQNHIDKIVQLKSGTYTGKALNFVKSFFEPDRGSRKNQGVPQYLLVITDGESSDLVEEAAAALRNEKINIIAIGIGLPNSFELIQIAGKPENVYTVTNFETLESIKRQIVTEICEPDGEPDLPRDCTIDISVAVDISERIKIMSPQRLEQQMHTHLSEVLLRMSRLSVICCASGLQAKIRFKYLAVARDGNILFESDFENYSEEILRKYIAVQSTADTSLDVNFLESIWKKANPLPSATEKKIMLIFTDGLDESTERLKKSSESLRMQGLHALLLVGLEGVHKFRELQEIEFGRGFGYMQPLSIKMQDLPSILLRDLDTIVERECCNVVCKCLGQEGSRGSQGVRGPQGKVGFRGPPGHPGEEGGIGERGPHGLNGTQGEQGCSGARGPKGTRGFRGAKGDDGENGIDGVNGEQGAYGLPGASGEKGHTGNQGRKGPRGQPGERGEAGFRGDSGDPGTDNNARGPVGDQGKPGRQGETGIDGGRGSPGEKGTNGRQGHRGTPGLKGARGIPGEPGNKGARGIQGIQGPTGLQGPKGQIGQQGLPGPQGNPGNLGVSGSAGSPGPNGQKGEPGEPGMKGDVGSRGGRGLPGFDGSNGYGLPGKKGSKGQLGLTGYAGAQGDDGDSGSSGEEGPKGIRGRRGSGGFSGPPGDPGVNGPKGPRGQKGASGITALTPCELIKFTRENCPCLSAASNCPVYPTELVFAIDTSQDVTSAAFDRMKGIVVSFLEKLEISENNCPNGARVAIVTYSDSTEYYIRFSDFRKKKLLIEAVQNLSYKRSGRRNIGNAMRFVARHVFKRVRQGILTRKVAMFLSGGPSQDTVSINTAVLEFNALEIIPVVISFSEEANIRNAFETDDTRRAHVFIWRTVEDQRLEFILSCTLCYDKCFPDEECELAIPPPVELDMDIAFVLDSSYNVRSEDYEVMKGFVSAMLDQFVVSSDPLLSNVDARVALVQQTPPGFVPNTNIKPAKLEFNLDTFSSKSLMQSYIEQSVHQLHGSTAIGYAVQWTIDNIFSIAPRPRKHKVLFTILGSKTAHWDRAMLNEVSRSAKCQGFTMVTLAFGNEISYTDMVELSSSPRDQHLLHLFRTLKPEMTYAQRFSRAFLNLLKSGINAYPPPEISCGGRGDTRSGPLFALGRVSTVEFSIAVNSKERNTSESVREENEKVPGRATQLDADTTAKSYGAERPSEEIAKERTEDTTTQNNTCMMDQDAGSCEKFTLKWYYNKLKNACIPFWYGGCDGNSNRFETQEACETLCIGTS</sequence>
<dbReference type="InterPro" id="IPR036465">
    <property type="entry name" value="vWFA_dom_sf"/>
</dbReference>
<evidence type="ECO:0000256" key="6">
    <source>
        <dbReference type="ARBA" id="ARBA00022889"/>
    </source>
</evidence>
<dbReference type="Pfam" id="PF00014">
    <property type="entry name" value="Kunitz_BPTI"/>
    <property type="match status" value="1"/>
</dbReference>
<dbReference type="InterPro" id="IPR002035">
    <property type="entry name" value="VWF_A"/>
</dbReference>
<dbReference type="InterPro" id="IPR050525">
    <property type="entry name" value="ECM_Assembly_Org"/>
</dbReference>
<evidence type="ECO:0000313" key="20">
    <source>
        <dbReference type="RefSeq" id="XP_033785924.1"/>
    </source>
</evidence>
<evidence type="ECO:0000259" key="16">
    <source>
        <dbReference type="PROSITE" id="PS50279"/>
    </source>
</evidence>
<dbReference type="PRINTS" id="PR00453">
    <property type="entry name" value="VWFADOMAIN"/>
</dbReference>
<dbReference type="SUPFAM" id="SSF53300">
    <property type="entry name" value="vWA-like"/>
    <property type="match status" value="11"/>
</dbReference>
<keyword evidence="6" id="KW-0130">Cell adhesion</keyword>
<organism evidence="17 19">
    <name type="scientific">Geotrypetes seraphini</name>
    <name type="common">Gaboon caecilian</name>
    <name type="synonym">Caecilia seraphini</name>
    <dbReference type="NCBI Taxonomy" id="260995"/>
    <lineage>
        <taxon>Eukaryota</taxon>
        <taxon>Metazoa</taxon>
        <taxon>Chordata</taxon>
        <taxon>Craniata</taxon>
        <taxon>Vertebrata</taxon>
        <taxon>Euteleostomi</taxon>
        <taxon>Amphibia</taxon>
        <taxon>Gymnophiona</taxon>
        <taxon>Geotrypetes</taxon>
    </lineage>
</organism>
<dbReference type="FunFam" id="3.40.50.410:FF:000004">
    <property type="entry name" value="collagen alpha-6(VI) chain"/>
    <property type="match status" value="5"/>
</dbReference>
<reference evidence="18 19" key="1">
    <citation type="submission" date="2025-04" db="UniProtKB">
        <authorList>
            <consortium name="RefSeq"/>
        </authorList>
    </citation>
    <scope>IDENTIFICATION</scope>
</reference>
<feature type="compositionally biased region" description="Low complexity" evidence="13">
    <location>
        <begin position="1997"/>
        <end position="2019"/>
    </location>
</feature>
<dbReference type="GeneID" id="117353750"/>
<dbReference type="SMART" id="SM00131">
    <property type="entry name" value="KU"/>
    <property type="match status" value="1"/>
</dbReference>
<dbReference type="GO" id="GO:0005589">
    <property type="term" value="C:collagen type VI trimer"/>
    <property type="evidence" value="ECO:0007669"/>
    <property type="project" value="UniProtKB-ARBA"/>
</dbReference>
<protein>
    <submittedName>
        <fullName evidence="18 19">Collagen alpha-6(VI) chain isoform X1</fullName>
    </submittedName>
</protein>
<evidence type="ECO:0000313" key="19">
    <source>
        <dbReference type="RefSeq" id="XP_033785923.1"/>
    </source>
</evidence>
<dbReference type="CDD" id="cd22630">
    <property type="entry name" value="Kunitz_collagen_alpha6_VI"/>
    <property type="match status" value="1"/>
</dbReference>
<feature type="domain" description="BPTI/Kunitz inhibitor" evidence="16">
    <location>
        <begin position="2669"/>
        <end position="2719"/>
    </location>
</feature>
<keyword evidence="9" id="KW-0325">Glycoprotein</keyword>
<keyword evidence="5" id="KW-0677">Repeat</keyword>
<feature type="domain" description="VWFA" evidence="15">
    <location>
        <begin position="431"/>
        <end position="604"/>
    </location>
</feature>
<evidence type="ECO:0000256" key="12">
    <source>
        <dbReference type="ARBA" id="ARBA00044000"/>
    </source>
</evidence>
<dbReference type="PRINTS" id="PR00759">
    <property type="entry name" value="BASICPTASE"/>
</dbReference>
<feature type="compositionally biased region" description="Basic and acidic residues" evidence="13">
    <location>
        <begin position="1907"/>
        <end position="1919"/>
    </location>
</feature>
<feature type="domain" description="VWFA" evidence="15">
    <location>
        <begin position="2370"/>
        <end position="2571"/>
    </location>
</feature>
<dbReference type="FunFam" id="3.40.50.410:FF:000001">
    <property type="entry name" value="Collagen, type XII, alpha 1"/>
    <property type="match status" value="1"/>
</dbReference>
<feature type="region of interest" description="Disordered" evidence="13">
    <location>
        <begin position="2639"/>
        <end position="2668"/>
    </location>
</feature>
<feature type="chain" id="PRO_5044654020" evidence="14">
    <location>
        <begin position="22"/>
        <end position="2723"/>
    </location>
</feature>
<evidence type="ECO:0000256" key="5">
    <source>
        <dbReference type="ARBA" id="ARBA00022737"/>
    </source>
</evidence>
<evidence type="ECO:0000259" key="15">
    <source>
        <dbReference type="PROSITE" id="PS50234"/>
    </source>
</evidence>
<dbReference type="CDD" id="cd01450">
    <property type="entry name" value="vWFA_subfamily_ECM"/>
    <property type="match status" value="3"/>
</dbReference>
<evidence type="ECO:0000256" key="4">
    <source>
        <dbReference type="ARBA" id="ARBA00022729"/>
    </source>
</evidence>
<name>A0A6P8QF50_GEOSA</name>
<dbReference type="PROSITE" id="PS00280">
    <property type="entry name" value="BPTI_KUNITZ_1"/>
    <property type="match status" value="1"/>
</dbReference>
<evidence type="ECO:0000256" key="1">
    <source>
        <dbReference type="ARBA" id="ARBA00004498"/>
    </source>
</evidence>
<evidence type="ECO:0000256" key="3">
    <source>
        <dbReference type="ARBA" id="ARBA00022530"/>
    </source>
</evidence>
<dbReference type="FunFam" id="4.10.410.10:FF:000020">
    <property type="entry name" value="Collagen, type VI, alpha 3"/>
    <property type="match status" value="1"/>
</dbReference>
<dbReference type="GO" id="GO:0004867">
    <property type="term" value="F:serine-type endopeptidase inhibitor activity"/>
    <property type="evidence" value="ECO:0007669"/>
    <property type="project" value="InterPro"/>
</dbReference>
<feature type="compositionally biased region" description="Gly residues" evidence="13">
    <location>
        <begin position="2047"/>
        <end position="2067"/>
    </location>
</feature>
<feature type="region of interest" description="Disordered" evidence="13">
    <location>
        <begin position="1803"/>
        <end position="2132"/>
    </location>
</feature>
<feature type="signal peptide" evidence="14">
    <location>
        <begin position="1"/>
        <end position="21"/>
    </location>
</feature>
<keyword evidence="4 14" id="KW-0732">Signal</keyword>
<proteinExistence type="inferred from homology"/>
<dbReference type="RefSeq" id="XP_033785923.1">
    <property type="nucleotide sequence ID" value="XM_033930032.1"/>
</dbReference>
<keyword evidence="3" id="KW-0272">Extracellular matrix</keyword>
<evidence type="ECO:0000313" key="18">
    <source>
        <dbReference type="RefSeq" id="XP_033785921.1"/>
    </source>
</evidence>
<dbReference type="Pfam" id="PF00092">
    <property type="entry name" value="VWA"/>
    <property type="match status" value="10"/>
</dbReference>
<comment type="function">
    <text evidence="11">Collagen VI acts as a cell-binding protein.</text>
</comment>
<dbReference type="InterPro" id="IPR020901">
    <property type="entry name" value="Prtase_inh_Kunz-CS"/>
</dbReference>
<dbReference type="FunFam" id="3.40.50.410:FF:000021">
    <property type="entry name" value="Collagen, type VI, alpha 3"/>
    <property type="match status" value="1"/>
</dbReference>
<evidence type="ECO:0000256" key="14">
    <source>
        <dbReference type="SAM" id="SignalP"/>
    </source>
</evidence>
<evidence type="ECO:0000256" key="10">
    <source>
        <dbReference type="ARBA" id="ARBA00023278"/>
    </source>
</evidence>
<accession>A0A6P8QF50</accession>
<keyword evidence="2" id="KW-0964">Secreted</keyword>
<dbReference type="RefSeq" id="XP_033785921.1">
    <property type="nucleotide sequence ID" value="XM_033930030.1"/>
</dbReference>
<keyword evidence="17" id="KW-1185">Reference proteome</keyword>
<feature type="domain" description="VWFA" evidence="15">
    <location>
        <begin position="840"/>
        <end position="1014"/>
    </location>
</feature>
<dbReference type="Pfam" id="PF01391">
    <property type="entry name" value="Collagen"/>
    <property type="match status" value="2"/>
</dbReference>
<dbReference type="PROSITE" id="PS50279">
    <property type="entry name" value="BPTI_KUNITZ_2"/>
    <property type="match status" value="1"/>
</dbReference>
<evidence type="ECO:0000256" key="13">
    <source>
        <dbReference type="SAM" id="MobiDB-lite"/>
    </source>
</evidence>
<feature type="domain" description="VWFA" evidence="15">
    <location>
        <begin position="1404"/>
        <end position="1575"/>
    </location>
</feature>
<dbReference type="Gene3D" id="3.40.50.410">
    <property type="entry name" value="von Willebrand factor, type A domain"/>
    <property type="match status" value="10"/>
</dbReference>
<dbReference type="SMART" id="SM00327">
    <property type="entry name" value="VWA"/>
    <property type="match status" value="11"/>
</dbReference>
<dbReference type="KEGG" id="gsh:117353750"/>
<gene>
    <name evidence="18 19 20" type="primary">COL6A6</name>
</gene>
<feature type="domain" description="VWFA" evidence="15">
    <location>
        <begin position="633"/>
        <end position="811"/>
    </location>
</feature>
<feature type="compositionally biased region" description="Gly residues" evidence="13">
    <location>
        <begin position="1945"/>
        <end position="1954"/>
    </location>
</feature>
<dbReference type="CTD" id="131873"/>
<dbReference type="Proteomes" id="UP000515159">
    <property type="component" value="Chromosome 2"/>
</dbReference>
<comment type="subcellular location">
    <subcellularLocation>
        <location evidence="1">Secreted</location>
        <location evidence="1">Extracellular space</location>
        <location evidence="1">Extracellular matrix</location>
    </subcellularLocation>
</comment>
<dbReference type="OrthoDB" id="6132182at2759"/>
<dbReference type="Gene3D" id="4.10.410.10">
    <property type="entry name" value="Pancreatic trypsin inhibitor Kunitz domain"/>
    <property type="match status" value="1"/>
</dbReference>
<comment type="similarity">
    <text evidence="12">Belongs to the type VI collagen family.</text>
</comment>
<keyword evidence="8" id="KW-1015">Disulfide bond</keyword>
<dbReference type="InterPro" id="IPR002223">
    <property type="entry name" value="Kunitz_BPTI"/>
</dbReference>
<feature type="domain" description="VWFA" evidence="15">
    <location>
        <begin position="33"/>
        <end position="207"/>
    </location>
</feature>
<feature type="domain" description="VWFA" evidence="15">
    <location>
        <begin position="2165"/>
        <end position="2346"/>
    </location>
</feature>
<evidence type="ECO:0000256" key="9">
    <source>
        <dbReference type="ARBA" id="ARBA00023180"/>
    </source>
</evidence>
<dbReference type="InterPro" id="IPR036880">
    <property type="entry name" value="Kunitz_BPTI_sf"/>
</dbReference>
<dbReference type="GO" id="GO:0007155">
    <property type="term" value="P:cell adhesion"/>
    <property type="evidence" value="ECO:0007669"/>
    <property type="project" value="UniProtKB-KW"/>
</dbReference>
<evidence type="ECO:0000256" key="7">
    <source>
        <dbReference type="ARBA" id="ARBA00023119"/>
    </source>
</evidence>
<keyword evidence="7 18" id="KW-0176">Collagen</keyword>
<evidence type="ECO:0000313" key="17">
    <source>
        <dbReference type="Proteomes" id="UP000515159"/>
    </source>
</evidence>
<dbReference type="SUPFAM" id="SSF57362">
    <property type="entry name" value="BPTI-like"/>
    <property type="match status" value="1"/>
</dbReference>
<evidence type="ECO:0000256" key="8">
    <source>
        <dbReference type="ARBA" id="ARBA00023157"/>
    </source>
</evidence>